<dbReference type="OrthoDB" id="10023262at2759"/>
<sequence>MHRTKCTEVIKNVLATHFVEELIKDIGQQKYSLIIDESTDISTSKQLGIVIRILLPNSAVTDKDFLNVDIDQNLNPVPYMGYLFESESEKTLLATDAISAIRRRCIDFNVKLAKEIQQRLPTNYTVLELMSRLAPETILRQGKDNSISELAKELGYNASDIDKILNQWHNICFVQWKNTNDVIKFWNEVDEYRSAAGINDFGELVDLAISSLTLPHSNAGIERIFSVMNIVKTKLRNRMAGPLLNAIIFIRNRLKVTDVKCYNYELPSDVIAAIGKNTKYSYKNQVQPATSSASVSASSTVESVNYDDEVIEDITFDLDFNISFFIVHLNTYLLY</sequence>
<dbReference type="EMBL" id="BGZK01000287">
    <property type="protein sequence ID" value="GBP34311.1"/>
    <property type="molecule type" value="Genomic_DNA"/>
</dbReference>
<gene>
    <name evidence="1" type="ORF">EVAR_7362_1</name>
</gene>
<dbReference type="PANTHER" id="PTHR46880">
    <property type="entry name" value="RAS-ASSOCIATING DOMAIN-CONTAINING PROTEIN"/>
    <property type="match status" value="1"/>
</dbReference>
<keyword evidence="2" id="KW-1185">Reference proteome</keyword>
<proteinExistence type="predicted"/>
<evidence type="ECO:0000313" key="2">
    <source>
        <dbReference type="Proteomes" id="UP000299102"/>
    </source>
</evidence>
<dbReference type="PANTHER" id="PTHR46880:SF5">
    <property type="entry name" value="DUF4371 DOMAIN-CONTAINING PROTEIN"/>
    <property type="match status" value="1"/>
</dbReference>
<dbReference type="InterPro" id="IPR012337">
    <property type="entry name" value="RNaseH-like_sf"/>
</dbReference>
<dbReference type="AlphaFoldDB" id="A0A4C1V678"/>
<organism evidence="1 2">
    <name type="scientific">Eumeta variegata</name>
    <name type="common">Bagworm moth</name>
    <name type="synonym">Eumeta japonica</name>
    <dbReference type="NCBI Taxonomy" id="151549"/>
    <lineage>
        <taxon>Eukaryota</taxon>
        <taxon>Metazoa</taxon>
        <taxon>Ecdysozoa</taxon>
        <taxon>Arthropoda</taxon>
        <taxon>Hexapoda</taxon>
        <taxon>Insecta</taxon>
        <taxon>Pterygota</taxon>
        <taxon>Neoptera</taxon>
        <taxon>Endopterygota</taxon>
        <taxon>Lepidoptera</taxon>
        <taxon>Glossata</taxon>
        <taxon>Ditrysia</taxon>
        <taxon>Tineoidea</taxon>
        <taxon>Psychidae</taxon>
        <taxon>Oiketicinae</taxon>
        <taxon>Eumeta</taxon>
    </lineage>
</organism>
<protein>
    <recommendedName>
        <fullName evidence="3">HAT C-terminal dimerisation domain-containing protein</fullName>
    </recommendedName>
</protein>
<dbReference type="Proteomes" id="UP000299102">
    <property type="component" value="Unassembled WGS sequence"/>
</dbReference>
<dbReference type="SUPFAM" id="SSF53098">
    <property type="entry name" value="Ribonuclease H-like"/>
    <property type="match status" value="1"/>
</dbReference>
<reference evidence="1 2" key="1">
    <citation type="journal article" date="2019" name="Commun. Biol.">
        <title>The bagworm genome reveals a unique fibroin gene that provides high tensile strength.</title>
        <authorList>
            <person name="Kono N."/>
            <person name="Nakamura H."/>
            <person name="Ohtoshi R."/>
            <person name="Tomita M."/>
            <person name="Numata K."/>
            <person name="Arakawa K."/>
        </authorList>
    </citation>
    <scope>NUCLEOTIDE SEQUENCE [LARGE SCALE GENOMIC DNA]</scope>
</reference>
<name>A0A4C1V678_EUMVA</name>
<evidence type="ECO:0008006" key="3">
    <source>
        <dbReference type="Google" id="ProtNLM"/>
    </source>
</evidence>
<comment type="caution">
    <text evidence="1">The sequence shown here is derived from an EMBL/GenBank/DDBJ whole genome shotgun (WGS) entry which is preliminary data.</text>
</comment>
<accession>A0A4C1V678</accession>
<dbReference type="STRING" id="151549.A0A4C1V678"/>
<evidence type="ECO:0000313" key="1">
    <source>
        <dbReference type="EMBL" id="GBP34311.1"/>
    </source>
</evidence>